<dbReference type="PANTHER" id="PTHR34693">
    <property type="entry name" value="PROTEIN PAR32"/>
    <property type="match status" value="1"/>
</dbReference>
<accession>A0A2T4B4E5</accession>
<dbReference type="GeneID" id="36606529"/>
<dbReference type="RefSeq" id="XP_024747391.1">
    <property type="nucleotide sequence ID" value="XM_024898411.1"/>
</dbReference>
<dbReference type="InterPro" id="IPR053203">
    <property type="entry name" value="Cisplatin_resist-associated"/>
</dbReference>
<name>A0A2T4B4E5_9HYPO</name>
<dbReference type="AlphaFoldDB" id="A0A2T4B4E5"/>
<keyword evidence="3" id="KW-1185">Reference proteome</keyword>
<evidence type="ECO:0000256" key="1">
    <source>
        <dbReference type="SAM" id="MobiDB-lite"/>
    </source>
</evidence>
<dbReference type="InterPro" id="IPR022024">
    <property type="entry name" value="DUF3602"/>
</dbReference>
<gene>
    <name evidence="2" type="ORF">BBK36DRAFT_6395</name>
</gene>
<feature type="compositionally biased region" description="Basic and acidic residues" evidence="1">
    <location>
        <begin position="111"/>
        <end position="136"/>
    </location>
</feature>
<sequence length="145" mass="15412">MTAQFASHGRGGAGNMADAAKSAKISTSDLETPVLKTPVVTTGRGGTGNMTKNNDPKETRLRQDVQAVPRRLSAGAQLGGRGGAGNVFKGDEEQLEDLARNRSVEQAIDEAPERTSDKASDKSVDNNKTDKAEGATKRRWLFGKK</sequence>
<feature type="region of interest" description="Disordered" evidence="1">
    <location>
        <begin position="104"/>
        <end position="145"/>
    </location>
</feature>
<evidence type="ECO:0000313" key="3">
    <source>
        <dbReference type="Proteomes" id="UP000241546"/>
    </source>
</evidence>
<evidence type="ECO:0000313" key="2">
    <source>
        <dbReference type="EMBL" id="PTB64071.1"/>
    </source>
</evidence>
<proteinExistence type="predicted"/>
<feature type="region of interest" description="Disordered" evidence="1">
    <location>
        <begin position="1"/>
        <end position="61"/>
    </location>
</feature>
<dbReference type="OrthoDB" id="3063476at2759"/>
<organism evidence="2 3">
    <name type="scientific">Trichoderma citrinoviride</name>
    <dbReference type="NCBI Taxonomy" id="58853"/>
    <lineage>
        <taxon>Eukaryota</taxon>
        <taxon>Fungi</taxon>
        <taxon>Dikarya</taxon>
        <taxon>Ascomycota</taxon>
        <taxon>Pezizomycotina</taxon>
        <taxon>Sordariomycetes</taxon>
        <taxon>Hypocreomycetidae</taxon>
        <taxon>Hypocreales</taxon>
        <taxon>Hypocreaceae</taxon>
        <taxon>Trichoderma</taxon>
    </lineage>
</organism>
<dbReference type="PANTHER" id="PTHR34693:SF1">
    <property type="entry name" value="PROTEIN PAR32"/>
    <property type="match status" value="1"/>
</dbReference>
<protein>
    <submittedName>
        <fullName evidence="2">Uncharacterized protein</fullName>
    </submittedName>
</protein>
<dbReference type="EMBL" id="KZ680217">
    <property type="protein sequence ID" value="PTB64071.1"/>
    <property type="molecule type" value="Genomic_DNA"/>
</dbReference>
<dbReference type="Proteomes" id="UP000241546">
    <property type="component" value="Unassembled WGS sequence"/>
</dbReference>
<reference evidence="3" key="1">
    <citation type="submission" date="2016-07" db="EMBL/GenBank/DDBJ databases">
        <title>Multiple horizontal gene transfer events from other fungi enriched the ability of initially mycotrophic Trichoderma (Ascomycota) to feed on dead plant biomass.</title>
        <authorList>
            <consortium name="DOE Joint Genome Institute"/>
            <person name="Atanasova L."/>
            <person name="Chenthamara K."/>
            <person name="Zhang J."/>
            <person name="Grujic M."/>
            <person name="Henrissat B."/>
            <person name="Kuo A."/>
            <person name="Aerts A."/>
            <person name="Salamov A."/>
            <person name="Lipzen A."/>
            <person name="Labutti K."/>
            <person name="Barry K."/>
            <person name="Miao Y."/>
            <person name="Rahimi M.J."/>
            <person name="Shen Q."/>
            <person name="Grigoriev I.V."/>
            <person name="Kubicek C.P."/>
            <person name="Druzhinina I.S."/>
        </authorList>
    </citation>
    <scope>NUCLEOTIDE SEQUENCE [LARGE SCALE GENOMIC DNA]</scope>
    <source>
        <strain evidence="3">TUCIM 6016</strain>
    </source>
</reference>
<dbReference type="Pfam" id="PF12223">
    <property type="entry name" value="DUF3602"/>
    <property type="match status" value="1"/>
</dbReference>